<dbReference type="InterPro" id="IPR009071">
    <property type="entry name" value="HMG_box_dom"/>
</dbReference>
<dbReference type="GO" id="GO:0005634">
    <property type="term" value="C:nucleus"/>
    <property type="evidence" value="ECO:0007669"/>
    <property type="project" value="UniProtKB-UniRule"/>
</dbReference>
<feature type="compositionally biased region" description="Basic and acidic residues" evidence="4">
    <location>
        <begin position="172"/>
        <end position="197"/>
    </location>
</feature>
<dbReference type="CDD" id="cd01389">
    <property type="entry name" value="HMG-box_ROX1-like"/>
    <property type="match status" value="1"/>
</dbReference>
<dbReference type="Proteomes" id="UP000521872">
    <property type="component" value="Unassembled WGS sequence"/>
</dbReference>
<evidence type="ECO:0000313" key="7">
    <source>
        <dbReference type="Proteomes" id="UP000521872"/>
    </source>
</evidence>
<keyword evidence="7" id="KW-1185">Reference proteome</keyword>
<evidence type="ECO:0000256" key="2">
    <source>
        <dbReference type="ARBA" id="ARBA00023242"/>
    </source>
</evidence>
<accession>A0A8H4QYH0</accession>
<proteinExistence type="predicted"/>
<evidence type="ECO:0000256" key="3">
    <source>
        <dbReference type="PROSITE-ProRule" id="PRU00267"/>
    </source>
</evidence>
<dbReference type="InterPro" id="IPR036910">
    <property type="entry name" value="HMG_box_dom_sf"/>
</dbReference>
<feature type="compositionally biased region" description="Low complexity" evidence="4">
    <location>
        <begin position="221"/>
        <end position="243"/>
    </location>
</feature>
<evidence type="ECO:0000259" key="5">
    <source>
        <dbReference type="PROSITE" id="PS50118"/>
    </source>
</evidence>
<sequence length="405" mass="44903">MPSVIKADYTNPSSSPEELPSSDGQAFSDENSRKIRRSLRNQLPRLVKLGSSSPSSASNSELSSPCSPEDSPSPSPSPPPSPYLPSSPKEKRIPRPPNAFLLFRSDFIKTHKKIKEEEKRQQNISKLAGEVWGMMDEVERQTWYDKAAEVNDEHRRVHPHYKFSPAPRGSRRSKDKDQESSSLENARRIRMLREKFTRYHGNAPLPRRRRKPKKAQDTESESSGSSGSPSSPVTPPAASTSSPMQGLKESFPIPDETLSDLRLDEATNDLIASLATGYPVNSLLFPEQSMFGGFQHANLNGFGGNLLGTQSWVQAPQQFDMFGGLVINGTLNTNVFNFGPNDMAYGAEFAASSSNETSPFALGGLPMETTYHNPMQYNDQLEDLGLQFDFPQFDDATADQMSFNF</sequence>
<comment type="caution">
    <text evidence="6">The sequence shown here is derived from an EMBL/GenBank/DDBJ whole genome shotgun (WGS) entry which is preliminary data.</text>
</comment>
<dbReference type="AlphaFoldDB" id="A0A8H4QYH0"/>
<dbReference type="SMART" id="SM00398">
    <property type="entry name" value="HMG"/>
    <property type="match status" value="1"/>
</dbReference>
<dbReference type="InterPro" id="IPR051356">
    <property type="entry name" value="SOX/SOX-like_TF"/>
</dbReference>
<feature type="DNA-binding region" description="HMG box" evidence="3">
    <location>
        <begin position="93"/>
        <end position="162"/>
    </location>
</feature>
<feature type="compositionally biased region" description="Low complexity" evidence="4">
    <location>
        <begin position="51"/>
        <end position="70"/>
    </location>
</feature>
<dbReference type="GO" id="GO:0000978">
    <property type="term" value="F:RNA polymerase II cis-regulatory region sequence-specific DNA binding"/>
    <property type="evidence" value="ECO:0007669"/>
    <property type="project" value="TreeGrafter"/>
</dbReference>
<gene>
    <name evidence="6" type="ORF">D9613_005206</name>
</gene>
<feature type="region of interest" description="Disordered" evidence="4">
    <location>
        <begin position="150"/>
        <end position="252"/>
    </location>
</feature>
<keyword evidence="2 3" id="KW-0539">Nucleus</keyword>
<organism evidence="6 7">
    <name type="scientific">Agrocybe pediades</name>
    <dbReference type="NCBI Taxonomy" id="84607"/>
    <lineage>
        <taxon>Eukaryota</taxon>
        <taxon>Fungi</taxon>
        <taxon>Dikarya</taxon>
        <taxon>Basidiomycota</taxon>
        <taxon>Agaricomycotina</taxon>
        <taxon>Agaricomycetes</taxon>
        <taxon>Agaricomycetidae</taxon>
        <taxon>Agaricales</taxon>
        <taxon>Agaricineae</taxon>
        <taxon>Strophariaceae</taxon>
        <taxon>Agrocybe</taxon>
    </lineage>
</organism>
<dbReference type="PANTHER" id="PTHR45789">
    <property type="entry name" value="FI18025P1"/>
    <property type="match status" value="1"/>
</dbReference>
<dbReference type="EMBL" id="JAACJL010000016">
    <property type="protein sequence ID" value="KAF4619128.1"/>
    <property type="molecule type" value="Genomic_DNA"/>
</dbReference>
<evidence type="ECO:0000256" key="4">
    <source>
        <dbReference type="SAM" id="MobiDB-lite"/>
    </source>
</evidence>
<name>A0A8H4QYH0_9AGAR</name>
<dbReference type="Gene3D" id="1.10.30.10">
    <property type="entry name" value="High mobility group box domain"/>
    <property type="match status" value="1"/>
</dbReference>
<reference evidence="6 7" key="1">
    <citation type="submission" date="2019-12" db="EMBL/GenBank/DDBJ databases">
        <authorList>
            <person name="Floudas D."/>
            <person name="Bentzer J."/>
            <person name="Ahren D."/>
            <person name="Johansson T."/>
            <person name="Persson P."/>
            <person name="Tunlid A."/>
        </authorList>
    </citation>
    <scope>NUCLEOTIDE SEQUENCE [LARGE SCALE GENOMIC DNA]</scope>
    <source>
        <strain evidence="6 7">CBS 102.39</strain>
    </source>
</reference>
<feature type="region of interest" description="Disordered" evidence="4">
    <location>
        <begin position="1"/>
        <end position="96"/>
    </location>
</feature>
<dbReference type="Pfam" id="PF00505">
    <property type="entry name" value="HMG_box"/>
    <property type="match status" value="1"/>
</dbReference>
<dbReference type="PROSITE" id="PS50118">
    <property type="entry name" value="HMG_BOX_2"/>
    <property type="match status" value="1"/>
</dbReference>
<feature type="domain" description="HMG box" evidence="5">
    <location>
        <begin position="93"/>
        <end position="162"/>
    </location>
</feature>
<evidence type="ECO:0000313" key="6">
    <source>
        <dbReference type="EMBL" id="KAF4619128.1"/>
    </source>
</evidence>
<keyword evidence="1 3" id="KW-0238">DNA-binding</keyword>
<protein>
    <recommendedName>
        <fullName evidence="5">HMG box domain-containing protein</fullName>
    </recommendedName>
</protein>
<dbReference type="GO" id="GO:0000981">
    <property type="term" value="F:DNA-binding transcription factor activity, RNA polymerase II-specific"/>
    <property type="evidence" value="ECO:0007669"/>
    <property type="project" value="TreeGrafter"/>
</dbReference>
<dbReference type="PANTHER" id="PTHR45789:SF2">
    <property type="entry name" value="FI18025P1"/>
    <property type="match status" value="1"/>
</dbReference>
<evidence type="ECO:0000256" key="1">
    <source>
        <dbReference type="ARBA" id="ARBA00023125"/>
    </source>
</evidence>
<feature type="compositionally biased region" description="Pro residues" evidence="4">
    <location>
        <begin position="71"/>
        <end position="85"/>
    </location>
</feature>
<feature type="compositionally biased region" description="Low complexity" evidence="4">
    <location>
        <begin position="12"/>
        <end position="22"/>
    </location>
</feature>
<dbReference type="SUPFAM" id="SSF47095">
    <property type="entry name" value="HMG-box"/>
    <property type="match status" value="1"/>
</dbReference>